<feature type="coiled-coil region" evidence="3">
    <location>
        <begin position="3881"/>
        <end position="3908"/>
    </location>
</feature>
<gene>
    <name evidence="6" type="ORF">PHYSODRAFT_326137</name>
</gene>
<feature type="region of interest" description="Disordered" evidence="4">
    <location>
        <begin position="4768"/>
        <end position="4797"/>
    </location>
</feature>
<feature type="coiled-coil region" evidence="3">
    <location>
        <begin position="1857"/>
        <end position="2018"/>
    </location>
</feature>
<feature type="compositionally biased region" description="Polar residues" evidence="4">
    <location>
        <begin position="801"/>
        <end position="811"/>
    </location>
</feature>
<feature type="domain" description="RCC1-like" evidence="5">
    <location>
        <begin position="299"/>
        <end position="552"/>
    </location>
</feature>
<evidence type="ECO:0000256" key="3">
    <source>
        <dbReference type="SAM" id="Coils"/>
    </source>
</evidence>
<feature type="region of interest" description="Disordered" evidence="4">
    <location>
        <begin position="3538"/>
        <end position="3559"/>
    </location>
</feature>
<dbReference type="SUPFAM" id="SSF69989">
    <property type="entry name" value="C-terminal domain of PLC-beta"/>
    <property type="match status" value="2"/>
</dbReference>
<dbReference type="Proteomes" id="UP000002640">
    <property type="component" value="Unassembled WGS sequence"/>
</dbReference>
<dbReference type="InterPro" id="IPR000408">
    <property type="entry name" value="Reg_chr_condens"/>
</dbReference>
<dbReference type="GeneID" id="20645372"/>
<protein>
    <recommendedName>
        <fullName evidence="5">RCC1-like domain-containing protein</fullName>
    </recommendedName>
</protein>
<feature type="coiled-coil region" evidence="3">
    <location>
        <begin position="2580"/>
        <end position="2637"/>
    </location>
</feature>
<proteinExistence type="predicted"/>
<keyword evidence="1" id="KW-0677">Repeat</keyword>
<feature type="region of interest" description="Disordered" evidence="4">
    <location>
        <begin position="4809"/>
        <end position="4844"/>
    </location>
</feature>
<accession>G4YXS5</accession>
<evidence type="ECO:0000256" key="4">
    <source>
        <dbReference type="SAM" id="MobiDB-lite"/>
    </source>
</evidence>
<feature type="compositionally biased region" description="Polar residues" evidence="4">
    <location>
        <begin position="4776"/>
        <end position="4795"/>
    </location>
</feature>
<feature type="coiled-coil region" evidence="3">
    <location>
        <begin position="1604"/>
        <end position="1652"/>
    </location>
</feature>
<dbReference type="OMA" id="WESERRA"/>
<feature type="repeat" description="RCC1" evidence="2">
    <location>
        <begin position="322"/>
        <end position="379"/>
    </location>
</feature>
<dbReference type="RefSeq" id="XP_009520356.1">
    <property type="nucleotide sequence ID" value="XM_009522061.1"/>
</dbReference>
<name>G4YXS5_PHYSP</name>
<dbReference type="PANTHER" id="PTHR46849">
    <property type="entry name" value="RCC1 DOMAIN-CONTAINING PROTEIN 1"/>
    <property type="match status" value="1"/>
</dbReference>
<feature type="region of interest" description="Disordered" evidence="4">
    <location>
        <begin position="3794"/>
        <end position="3820"/>
    </location>
</feature>
<reference evidence="6 7" key="1">
    <citation type="journal article" date="2006" name="Science">
        <title>Phytophthora genome sequences uncover evolutionary origins and mechanisms of pathogenesis.</title>
        <authorList>
            <person name="Tyler B.M."/>
            <person name="Tripathy S."/>
            <person name="Zhang X."/>
            <person name="Dehal P."/>
            <person name="Jiang R.H."/>
            <person name="Aerts A."/>
            <person name="Arredondo F.D."/>
            <person name="Baxter L."/>
            <person name="Bensasson D."/>
            <person name="Beynon J.L."/>
            <person name="Chapman J."/>
            <person name="Damasceno C.M."/>
            <person name="Dorrance A.E."/>
            <person name="Dou D."/>
            <person name="Dickerman A.W."/>
            <person name="Dubchak I.L."/>
            <person name="Garbelotto M."/>
            <person name="Gijzen M."/>
            <person name="Gordon S.G."/>
            <person name="Govers F."/>
            <person name="Grunwald N.J."/>
            <person name="Huang W."/>
            <person name="Ivors K.L."/>
            <person name="Jones R.W."/>
            <person name="Kamoun S."/>
            <person name="Krampis K."/>
            <person name="Lamour K.H."/>
            <person name="Lee M.K."/>
            <person name="McDonald W.H."/>
            <person name="Medina M."/>
            <person name="Meijer H.J."/>
            <person name="Nordberg E.K."/>
            <person name="Maclean D.J."/>
            <person name="Ospina-Giraldo M.D."/>
            <person name="Morris P.F."/>
            <person name="Phuntumart V."/>
            <person name="Putnam N.H."/>
            <person name="Rash S."/>
            <person name="Rose J.K."/>
            <person name="Sakihama Y."/>
            <person name="Salamov A.A."/>
            <person name="Savidor A."/>
            <person name="Scheuring C.F."/>
            <person name="Smith B.M."/>
            <person name="Sobral B.W."/>
            <person name="Terry A."/>
            <person name="Torto-Alalibo T.A."/>
            <person name="Win J."/>
            <person name="Xu Z."/>
            <person name="Zhang H."/>
            <person name="Grigoriev I.V."/>
            <person name="Rokhsar D.S."/>
            <person name="Boore J.L."/>
        </authorList>
    </citation>
    <scope>NUCLEOTIDE SEQUENCE [LARGE SCALE GENOMIC DNA]</scope>
    <source>
        <strain evidence="6 7">P6497</strain>
    </source>
</reference>
<dbReference type="Pfam" id="PF25390">
    <property type="entry name" value="WD40_RLD"/>
    <property type="match status" value="1"/>
</dbReference>
<evidence type="ECO:0000256" key="1">
    <source>
        <dbReference type="ARBA" id="ARBA00022737"/>
    </source>
</evidence>
<feature type="compositionally biased region" description="Polar residues" evidence="4">
    <location>
        <begin position="3671"/>
        <end position="3684"/>
    </location>
</feature>
<feature type="compositionally biased region" description="Polar residues" evidence="4">
    <location>
        <begin position="769"/>
        <end position="783"/>
    </location>
</feature>
<dbReference type="PROSITE" id="PS50012">
    <property type="entry name" value="RCC1_3"/>
    <property type="match status" value="6"/>
</dbReference>
<feature type="region of interest" description="Disordered" evidence="4">
    <location>
        <begin position="754"/>
        <end position="856"/>
    </location>
</feature>
<dbReference type="STRING" id="1094619.G4YXS5"/>
<feature type="coiled-coil region" evidence="3">
    <location>
        <begin position="4006"/>
        <end position="4048"/>
    </location>
</feature>
<feature type="repeat" description="RCC1" evidence="2">
    <location>
        <begin position="380"/>
        <end position="434"/>
    </location>
</feature>
<evidence type="ECO:0000313" key="6">
    <source>
        <dbReference type="EMBL" id="EGZ25068.1"/>
    </source>
</evidence>
<dbReference type="InterPro" id="IPR009091">
    <property type="entry name" value="RCC1/BLIP-II"/>
</dbReference>
<feature type="coiled-coil region" evidence="3">
    <location>
        <begin position="1681"/>
        <end position="1831"/>
    </location>
</feature>
<feature type="coiled-coil region" evidence="3">
    <location>
        <begin position="1017"/>
        <end position="1103"/>
    </location>
</feature>
<feature type="coiled-coil region" evidence="3">
    <location>
        <begin position="1513"/>
        <end position="1578"/>
    </location>
</feature>
<dbReference type="PRINTS" id="PR00633">
    <property type="entry name" value="RCCNDNSATION"/>
</dbReference>
<feature type="coiled-coil region" evidence="3">
    <location>
        <begin position="2995"/>
        <end position="3050"/>
    </location>
</feature>
<evidence type="ECO:0000256" key="2">
    <source>
        <dbReference type="PROSITE-ProRule" id="PRU00235"/>
    </source>
</evidence>
<feature type="compositionally biased region" description="Basic and acidic residues" evidence="4">
    <location>
        <begin position="4812"/>
        <end position="4837"/>
    </location>
</feature>
<feature type="region of interest" description="Disordered" evidence="4">
    <location>
        <begin position="3465"/>
        <end position="3486"/>
    </location>
</feature>
<keyword evidence="3" id="KW-0175">Coiled coil</keyword>
<dbReference type="InParanoid" id="G4YXS5"/>
<organism evidence="6 7">
    <name type="scientific">Phytophthora sojae (strain P6497)</name>
    <name type="common">Soybean stem and root rot agent</name>
    <name type="synonym">Phytophthora megasperma f. sp. glycines</name>
    <dbReference type="NCBI Taxonomy" id="1094619"/>
    <lineage>
        <taxon>Eukaryota</taxon>
        <taxon>Sar</taxon>
        <taxon>Stramenopiles</taxon>
        <taxon>Oomycota</taxon>
        <taxon>Peronosporomycetes</taxon>
        <taxon>Peronosporales</taxon>
        <taxon>Peronosporaceae</taxon>
        <taxon>Phytophthora</taxon>
    </lineage>
</organism>
<keyword evidence="7" id="KW-1185">Reference proteome</keyword>
<feature type="coiled-coil region" evidence="3">
    <location>
        <begin position="4094"/>
        <end position="4128"/>
    </location>
</feature>
<dbReference type="EMBL" id="JH159152">
    <property type="protein sequence ID" value="EGZ25068.1"/>
    <property type="molecule type" value="Genomic_DNA"/>
</dbReference>
<dbReference type="PANTHER" id="PTHR46849:SF1">
    <property type="entry name" value="RCC1 DOMAIN-CONTAINING PROTEIN 1"/>
    <property type="match status" value="1"/>
</dbReference>
<dbReference type="Pfam" id="PF00415">
    <property type="entry name" value="RCC1"/>
    <property type="match status" value="1"/>
</dbReference>
<feature type="region of interest" description="Disordered" evidence="4">
    <location>
        <begin position="2109"/>
        <end position="2128"/>
    </location>
</feature>
<feature type="repeat" description="RCC1" evidence="2">
    <location>
        <begin position="193"/>
        <end position="250"/>
    </location>
</feature>
<feature type="coiled-coil region" evidence="3">
    <location>
        <begin position="4359"/>
        <end position="4447"/>
    </location>
</feature>
<feature type="repeat" description="RCC1" evidence="2">
    <location>
        <begin position="435"/>
        <end position="488"/>
    </location>
</feature>
<evidence type="ECO:0000313" key="7">
    <source>
        <dbReference type="Proteomes" id="UP000002640"/>
    </source>
</evidence>
<feature type="region of interest" description="Disordered" evidence="4">
    <location>
        <begin position="3418"/>
        <end position="3437"/>
    </location>
</feature>
<evidence type="ECO:0000259" key="5">
    <source>
        <dbReference type="Pfam" id="PF25390"/>
    </source>
</evidence>
<feature type="repeat" description="RCC1" evidence="2">
    <location>
        <begin position="251"/>
        <end position="321"/>
    </location>
</feature>
<feature type="region of interest" description="Disordered" evidence="4">
    <location>
        <begin position="3663"/>
        <end position="3686"/>
    </location>
</feature>
<dbReference type="Gene3D" id="2.130.10.30">
    <property type="entry name" value="Regulator of chromosome condensation 1/beta-lactamase-inhibitor protein II"/>
    <property type="match status" value="2"/>
</dbReference>
<dbReference type="SUPFAM" id="SSF50985">
    <property type="entry name" value="RCC1/BLIP-II"/>
    <property type="match status" value="2"/>
</dbReference>
<dbReference type="InterPro" id="IPR058923">
    <property type="entry name" value="RCC1-like_dom"/>
</dbReference>
<dbReference type="PROSITE" id="PS00626">
    <property type="entry name" value="RCC1_2"/>
    <property type="match status" value="1"/>
</dbReference>
<dbReference type="KEGG" id="psoj:PHYSODRAFT_326137"/>
<feature type="coiled-coil region" evidence="3">
    <location>
        <begin position="1299"/>
        <end position="1326"/>
    </location>
</feature>
<dbReference type="InterPro" id="IPR052830">
    <property type="entry name" value="RCC1_domain-containing"/>
</dbReference>
<sequence>MTPASAAAAAFERQDALVVSASFLRAAFGGASAVYSLRLGQPCTSVVVVHLLLPSDAVGSVRLSSDRLRFTPDNFGQPQLVRVEALENHTQWSVISHRLFSLDRSYDRALAPSVVVHMEATPLECPLLTFGGLTTKRKAAAMGSTHSRRLDISVALPEETGSDAAEQDASWCVSHLASGCHFSVAAVAQPRGTTLLAWGLNSNGELGNGTMTSSPTPQMVVTFPLHFQREPLSIAHVSCGKHHVAVITGQARLFTWGSNKYGQLGLGDFSSRTQPEEVHFALATLSSHRRALRVMHTVQHGGNNVTHVACGAAHTLFVTHQQQILGMGYNQAGQLGLGHRLQQYKGWRSCTPITVESLRDQSILDLGAGQNHSACVLSNGDVYTWGCGDDGRLGDGKLGEGVAVPTLIPLLREASIRARTVRCGARHMAVISDSDLLYIWGANDFGQLGCKDRKPRSQPFLLATPPLFAEGVEDVALGEFHTTCVTSAGKAYTWGLNLRDNSALVASHHTPQAIDLPEKERVRKVSCGWTHTDIVTHINAEEASASGQGTNFDRKIERERMTQRKAEVARWRAFVAAKMASTSHKGKRGSPRSDENHLPLEEIGVDTKAQASKVSAPTAECPFHPTHQVQETTSLSEKLVVAYADQGMKEAVKNVAQLFHLAQRNLVRNTRRKQGTNRAERQSLQVKGIFYQNSLRPPKVPAATAFSPSSMSSARKLWSAAVGVSPDPDWHPAGDRAAMADAYRSKASASSSMHAAYGAKGKPSRVTAPKNQQPPGAAQTSSVLPRIDRRGELPQKPNAPSVLQSPSSTAKNGGLSILLPPRRPSSKEATPGEDSSPTFHGDELEGPNAKAAWCTPRNPAPEVPTGSQVASFFAAPEANNSSDGRSTAMPTPLRLQSVEDSINANEERYRVDMELLEANNAKFFEISMSANQHLEHMHNLLPNISEVVDQTTYDLQSLSSDIATLHLQHESAKNDLVNRFEAALGNNAEEMVALSEAHVSEKAQFVDAHERELRKADDDFREKVAALEKKYNAMEQNYLNELQGLRHASKAQIQALEDSNLTDKEERERSAKAALEALETKAQEELDDLRSRTQAKYAELQERSQSEFAELRRTSTNELVAVKESLTAEIAALKQTSAANLAALADRSARELQEHRDQSDGALQRLKLFYAKEREILLEKASEEVARWRMVEIEQSTRMEARRCQETEALREELAVTSKDFVAQIQELHQLYSSEIQTLRAMSESEKNSLLQTHASETESIKAAAGLELSQTISTYEERLHSIAEAHAVEVAQKEEHSAKARETLIAKYESELEALRSERVRERDALVLHYETELEALKQASREEHGRNAKLHEVQVAQLRDAHASRVLTLEMAMREQSKQAEDTMGEKDTELERRQTRIDALEADGIALREQHEQHVERSLELVEQKDMALCELEEEIWRLGQLNVEKSTQLDSTTRALKAAEEDLQVKANTILELTFVIKSRDDEIEKLRNALLDTVQTVNTKTEILELTTETLSSKAKELEATKNALRLESGKLSMVEESMHQKVGLLENTELKMESMRLNMENMRLEMKRMQMDMKLQLEHTEGEIELKNGEIHRLHGTQSELKQKNDFCQQTVERLEESLAFAQRQGEEAQRRIELLRVEATQAAEEMKKVCDDLLGKEQELVIMTREKQTAVSDKQRLQIQFNDLTNLAQTLHEQVELRTMQAEDVQCQYQKLLEETAAEKDERLRSEKHLHMLELSAAKDMIRHLEGVEERLRDANSTLQGVTSEKQHLENEVQGLNETLRRYEDTDRQLHAANHEVEVKNNLIEEKEEEIAGLHEHIHASEIETQHQLDMSRMEIADSWSRTHELMCVKDEVLQQNSSLEESLQNLRVEKEQLILSFGQEKRDTVSRAEDLQEKVAGLRKEGARAASEIADLQHALSEKKKELAYLQENLGDQTTDTRKIKSTLVALSSAHSELQSEYSSLSDQREKEKRENADTIRSLQLDLEGKTKDCEALQQSLDIQRQELDLLMVQHDNYVMQLTDGHRSEAVQLIESHRVQLAQMAEEHLGQIASITEDNAASVTRLKEDHLERVNRMTQEHQSEITRLTNEASRLIEEHQREISRLNEEHSSETARLKQSHQENVDRLTDDLHYQVSELTLDRLSLITEQTEELGRLKRDHAEEVTSLMRAHSTQIAQLTEAHDDEVARLMEANRSEIVRLRDEHDTEVARLAEEHRGEIASLEQSHRTAVDRLAEAHTYQVSELTVDRLSQITEQNEEHSSNVARLNEAHARQTARLAEEHAHEIAQMVEGHSREIELFKKSHQDEVDRLHDDQRIQISEMTVDRLSLMAEQNETHASEIGRRNEQHATEVARMAEDHALELESLKKHHQDQVDRLADDHRNQISEMTVDRLSHVTEQSESHAGVVAQLKESHVCEVARLVQEHSHEVQSLKRNYRDEVDRLTGEIRSQVSGLTLDRISLITEQTEQRNSKIARLTGAHAHELDLLKKTHEDEVGRLTDDHCSQVSGLTMDSISHMTEQTEGHRSEIAQLTQEHQNEVVHLTEELRGEIAHLTDEHRSEVARLIEEHHGEINALTETHRNEVAQLKTNYQEQVNQLMDDHSYEVSELTVDRLSHMTEQTEEHRHEVARLEGDRDSEIARLVEDHRNQIAQLAQEHLLQTTQKSEDHASAIARLEQSHKSEISRLKDVNSSEAARVTLEHLSQITELEDSHRMEIVQLEEDRDAELARVKEDHRSEVEQLIGAHRSYVNQLRAEHYDGFGLLQEEYEGKLKEIDANFADKSSKERSATRHAEMENAQLRDQHQVKTRALNQQQMLLKQAANEQIRVVCAHSLELMTVRVAHQHEIESMTKLAAQSAQSFSEQLATLRSRKAQIAAELAQTLASMKQTEVEHTRAVMDMEVAHSQALREKKSDHDRAVTERESQHAQTLLDMKLQHSSETEAARRLADERYENAIAEHKKAVDELSETFAQNLELVRLRLTEEHLTKVNELLERSRAEEARHAATLAAAREELRDKLNALKSVEEVVVALKSEINELQTQLQDRTQEVADRDAVVAAKNATIDNVRKELNLLLETSKSTRSSEQFVALLRQQLETHVMEVYHVELSELSSFVLEEEGDLLGCLKGFFAMRCYRGVAPQGPDGRPQSNKAVASVDDVRARLQEYDRVVAALDEVQGSSSDNNSSISSSQKIASLLSELKRLKLHVGKIFVSSDPTTTEIESTSSDMWVQLLENLVGFFNTLAIPKDLEKAFVRSRQVLDMLEENEKLMLDAQASCLKNDIQSMADIGGLFTTIDQVLARAHRVTGSDKFVRLGDLFVLFDEWEELHKALDEANGAAGDSAREFSVDQQGALPVLTTGNYLRSAEIVAAREEAAAFVRRCKSALLLPCDDSNSSTIDDVVEAIEQLMQIVQHFERLQPKLGSPRRQPAASDPPPTLENKVTAVLAFVEELQLMADFAHNILSAESKNEGEGENEEPGSNESSRSSLEALRALTRTPSPAPTLEELQIDVELAAVDEAMRGFDDSVCEFSNEEGERQREAFFSSSFPPTEEKSSSRSPSPFLADSLMDISLVMSDHHRLLSQTARWVAKSRQGASRSHAFSVGTEISRLVREHCALLSLSRRLFKMRDPRQELVSLLEGVALLERLAARLALFQVRSARDTDEMSSRDSLDSASNPSESATSLGRSDVDSIESLSRPVLASIGDMARHLQDYDYFLQQVKVDDGQMMFRESNSPAAINIEALVQEINERTALVEQSKELLGLVNPTQELPPFLIGALEVLRQAKQIRESSSVRMVESSLKPEQLDPQGLDTRDEAEGAGSNGVEAVLSEMDAVVEDLRSCSDILEWLKEVLPQSESVTSVSDLKDRVTALLTQVETLTSANAGLTGDKAGLQVELDEMQQNRDQLVEEASKEGALLLELATLQAQQVSQTTVQETQRPRLQLFQELIEQQRRVCEITKQRTADTEAEASFLRQHGLLVEEDGDDVGSGALTVSTRIDVYNRLLECAATLRSEKSEMEAKLTAEKVEMETALREEKDALEASLKAERNAVEASLKTEKTTIESSLTAEKITLEATLRAEKSAIEASLKEEKSAIEASLREEIRRQTERLETVEGELDETRLQMESALAEERAYLESKEVFSSLVDVGHNGEFSRMKVYAQLHDEINKLLDAKQAVESCAAHEYKFLQENDLLSPNTDSTTDPTVPATLELSSIRLDVFKRLVDSLARLRQSDDDLAQENRFLQGTSLAFDPDEPQKSRLAVYETLLAGQNALVEEKLEREVAAESEKAFLASHGITDFANTMDIYEQFVGARKQLADLAAQMSEELQFLAESHLYSCDDADDGAASLMTPFSSSFRLLVYRKLMQVEAQAREANRLLKEEMEQQLSRQIAADQSVIASLTAKVERLEASLMAWQESAYASQREWDRMLLEEQDKRRALSRHHEDAQKQGARAMEEVTKARDSAVALASATHAEALAQATLEHERRLAAELHRQAQQLELAAFVYAENETHKQTSDVCVSDASPSISAAQTRAQLLEKFAKRDTTAISMIYKAIRLTTDILSAAPAAPAATASRAVSGNASAEVSTDITQTVLACVKELKTLKEFLVQSLEQVARDDDQVPPPFTKAPFAKWMADAVTRATAAKECAIDLALCSHREFMSFAEIQLLTRQEDAEKALARVYDKVKAAAVSGGFTVDQEKLLALELEVTREREARESVACKFRLNEEYYRRLLDERKEMEIAQAATVQELRKECKALRLKLEKLEQQIQQQPVLPQFRPPSSNTYTSSPRASVMSPQTPRVLKSAVVSTVPMPMRPERPRGGGSAHKERYVSDLERETGQRRTSTATRRYNDWKAREEVIAENPGSQLEQDFRAMQAAITSHHAPAMEPVVPTAMAAPATAPGSSLQNQELWYQGVRSIHYVSFFISIFHVPRQQLFRVEVFNSDTEQQQQQTVYVTWTEMQTFLQESRKAVRLGIALPADPEMAVTVPHQVRAEIMDVLFERVRVYGEGTENILLGFE</sequence>
<feature type="repeat" description="RCC1" evidence="2">
    <location>
        <begin position="489"/>
        <end position="538"/>
    </location>
</feature>